<gene>
    <name evidence="1" type="primary">40</name>
    <name evidence="1" type="ORF">BRUJITA_40</name>
</gene>
<organism evidence="1 2">
    <name type="scientific">Mycobacterium phage Brujita</name>
    <dbReference type="NCBI Taxonomy" id="2902904"/>
    <lineage>
        <taxon>Viruses</taxon>
        <taxon>Duplodnaviria</taxon>
        <taxon>Heunggongvirae</taxon>
        <taxon>Uroviricota</taxon>
        <taxon>Caudoviricetes</taxon>
        <taxon>Chebruvirinae</taxon>
        <taxon>Brujitavirus</taxon>
        <taxon>Brujitavirus brujita</taxon>
    </lineage>
</organism>
<dbReference type="GeneID" id="6940265"/>
<proteinExistence type="predicted"/>
<dbReference type="EMBL" id="FJ168659">
    <property type="protein sequence ID" value="ACI06254.1"/>
    <property type="molecule type" value="Genomic_DNA"/>
</dbReference>
<dbReference type="KEGG" id="vg:6940265"/>
<evidence type="ECO:0000313" key="2">
    <source>
        <dbReference type="Proteomes" id="UP000002176"/>
    </source>
</evidence>
<name>B5U3A8_9CAUD</name>
<protein>
    <submittedName>
        <fullName evidence="1">Uncharacterized protein</fullName>
    </submittedName>
</protein>
<reference evidence="1 2" key="1">
    <citation type="submission" date="2008-08" db="EMBL/GenBank/DDBJ databases">
        <authorList>
            <person name="Germane K."/>
            <person name="Scanlon M.A."/>
            <person name="Naranbhai A."/>
            <person name="Sukkhu M."/>
            <person name="Naranbhai V."/>
            <person name="Edgar R.H."/>
            <person name="Ko C."/>
            <person name="Peebles C."/>
            <person name="Jacobs-Sera D."/>
            <person name="Hendrix R.W."/>
            <person name="Hatfull G.F."/>
        </authorList>
    </citation>
    <scope>NUCLEOTIDE SEQUENCE [LARGE SCALE GENOMIC DNA]</scope>
</reference>
<sequence length="81" mass="9005">MVTYMPFESDVVPLARLRRDAVNTGNHHAEVHPRHSAIFGDTYQPVCSCGYRGGHYVGEPRAMAAAKEHEDRAAGRRVTVK</sequence>
<accession>B5U3A8</accession>
<keyword evidence="2" id="KW-1185">Reference proteome</keyword>
<evidence type="ECO:0000313" key="1">
    <source>
        <dbReference type="EMBL" id="ACI06254.1"/>
    </source>
</evidence>
<dbReference type="OrthoDB" id="20750at10239"/>
<dbReference type="RefSeq" id="YP_002242023.1">
    <property type="nucleotide sequence ID" value="NC_011291.1"/>
</dbReference>
<dbReference type="Proteomes" id="UP000002176">
    <property type="component" value="Segment"/>
</dbReference>